<comment type="caution">
    <text evidence="1">The sequence shown here is derived from an EMBL/GenBank/DDBJ whole genome shotgun (WGS) entry which is preliminary data.</text>
</comment>
<proteinExistence type="predicted"/>
<accession>A0ABS8UXV2</accession>
<sequence length="91" mass="10281">ANVYAPSLLRHPPFDLPALILDSKCVRQKEAWERGFIVLGNPDRFYVGLAGMRTRGLPDVTVYLIIYFRGKMCLTSIPVLHSYVTPHHEAA</sequence>
<name>A0ABS8UXV2_DATST</name>
<feature type="non-terminal residue" evidence="1">
    <location>
        <position position="1"/>
    </location>
</feature>
<gene>
    <name evidence="1" type="ORF">HAX54_024189</name>
</gene>
<evidence type="ECO:0000313" key="1">
    <source>
        <dbReference type="EMBL" id="MCD9639573.1"/>
    </source>
</evidence>
<keyword evidence="2" id="KW-1185">Reference proteome</keyword>
<reference evidence="1 2" key="1">
    <citation type="journal article" date="2021" name="BMC Genomics">
        <title>Datura genome reveals duplications of psychoactive alkaloid biosynthetic genes and high mutation rate following tissue culture.</title>
        <authorList>
            <person name="Rajewski A."/>
            <person name="Carter-House D."/>
            <person name="Stajich J."/>
            <person name="Litt A."/>
        </authorList>
    </citation>
    <scope>NUCLEOTIDE SEQUENCE [LARGE SCALE GENOMIC DNA]</scope>
    <source>
        <strain evidence="1">AR-01</strain>
    </source>
</reference>
<dbReference type="Proteomes" id="UP000823775">
    <property type="component" value="Unassembled WGS sequence"/>
</dbReference>
<organism evidence="1 2">
    <name type="scientific">Datura stramonium</name>
    <name type="common">Jimsonweed</name>
    <name type="synonym">Common thornapple</name>
    <dbReference type="NCBI Taxonomy" id="4076"/>
    <lineage>
        <taxon>Eukaryota</taxon>
        <taxon>Viridiplantae</taxon>
        <taxon>Streptophyta</taxon>
        <taxon>Embryophyta</taxon>
        <taxon>Tracheophyta</taxon>
        <taxon>Spermatophyta</taxon>
        <taxon>Magnoliopsida</taxon>
        <taxon>eudicotyledons</taxon>
        <taxon>Gunneridae</taxon>
        <taxon>Pentapetalae</taxon>
        <taxon>asterids</taxon>
        <taxon>lamiids</taxon>
        <taxon>Solanales</taxon>
        <taxon>Solanaceae</taxon>
        <taxon>Solanoideae</taxon>
        <taxon>Datureae</taxon>
        <taxon>Datura</taxon>
    </lineage>
</organism>
<protein>
    <submittedName>
        <fullName evidence="1">Uncharacterized protein</fullName>
    </submittedName>
</protein>
<evidence type="ECO:0000313" key="2">
    <source>
        <dbReference type="Proteomes" id="UP000823775"/>
    </source>
</evidence>
<dbReference type="EMBL" id="JACEIK010002943">
    <property type="protein sequence ID" value="MCD9639573.1"/>
    <property type="molecule type" value="Genomic_DNA"/>
</dbReference>